<evidence type="ECO:0000259" key="10">
    <source>
        <dbReference type="Pfam" id="PF02384"/>
    </source>
</evidence>
<dbReference type="AlphaFoldDB" id="A0A2B0MNU9"/>
<evidence type="ECO:0000256" key="5">
    <source>
        <dbReference type="ARBA" id="ARBA00022691"/>
    </source>
</evidence>
<keyword evidence="6" id="KW-0680">Restriction system</keyword>
<dbReference type="InterPro" id="IPR000055">
    <property type="entry name" value="Restrct_endonuc_typeI_TRD"/>
</dbReference>
<dbReference type="InterPro" id="IPR051537">
    <property type="entry name" value="DNA_Adenine_Mtase"/>
</dbReference>
<comment type="similarity">
    <text evidence="1">Belongs to the type-I restriction system S methylase family.</text>
</comment>
<dbReference type="InterPro" id="IPR029063">
    <property type="entry name" value="SAM-dependent_MTases_sf"/>
</dbReference>
<proteinExistence type="inferred from homology"/>
<evidence type="ECO:0000256" key="8">
    <source>
        <dbReference type="ARBA" id="ARBA00047942"/>
    </source>
</evidence>
<dbReference type="EC" id="2.1.1.72" evidence="2"/>
<dbReference type="Gene3D" id="3.40.50.150">
    <property type="entry name" value="Vaccinia Virus protein VP39"/>
    <property type="match status" value="1"/>
</dbReference>
<comment type="caution">
    <text evidence="11">The sequence shown here is derived from an EMBL/GenBank/DDBJ whole genome shotgun (WGS) entry which is preliminary data.</text>
</comment>
<dbReference type="EMBL" id="NUWN01000035">
    <property type="protein sequence ID" value="PFK43190.1"/>
    <property type="molecule type" value="Genomic_DNA"/>
</dbReference>
<dbReference type="Pfam" id="PF01420">
    <property type="entry name" value="Methylase_S"/>
    <property type="match status" value="1"/>
</dbReference>
<evidence type="ECO:0000259" key="9">
    <source>
        <dbReference type="Pfam" id="PF01420"/>
    </source>
</evidence>
<dbReference type="GO" id="GO:0003677">
    <property type="term" value="F:DNA binding"/>
    <property type="evidence" value="ECO:0007669"/>
    <property type="project" value="UniProtKB-KW"/>
</dbReference>
<dbReference type="GO" id="GO:0009007">
    <property type="term" value="F:site-specific DNA-methyltransferase (adenine-specific) activity"/>
    <property type="evidence" value="ECO:0007669"/>
    <property type="project" value="UniProtKB-EC"/>
</dbReference>
<evidence type="ECO:0000313" key="12">
    <source>
        <dbReference type="Proteomes" id="UP000242656"/>
    </source>
</evidence>
<dbReference type="Pfam" id="PF02384">
    <property type="entry name" value="N6_Mtase"/>
    <property type="match status" value="1"/>
</dbReference>
<organism evidence="11 12">
    <name type="scientific">Bacillus cereus</name>
    <dbReference type="NCBI Taxonomy" id="1396"/>
    <lineage>
        <taxon>Bacteria</taxon>
        <taxon>Bacillati</taxon>
        <taxon>Bacillota</taxon>
        <taxon>Bacilli</taxon>
        <taxon>Bacillales</taxon>
        <taxon>Bacillaceae</taxon>
        <taxon>Bacillus</taxon>
        <taxon>Bacillus cereus group</taxon>
    </lineage>
</organism>
<dbReference type="InterPro" id="IPR044946">
    <property type="entry name" value="Restrct_endonuc_typeI_TRD_sf"/>
</dbReference>
<dbReference type="GO" id="GO:0009307">
    <property type="term" value="P:DNA restriction-modification system"/>
    <property type="evidence" value="ECO:0007669"/>
    <property type="project" value="UniProtKB-KW"/>
</dbReference>
<evidence type="ECO:0000256" key="2">
    <source>
        <dbReference type="ARBA" id="ARBA00011900"/>
    </source>
</evidence>
<keyword evidence="5" id="KW-0949">S-adenosyl-L-methionine</keyword>
<dbReference type="Gene3D" id="3.90.220.20">
    <property type="entry name" value="DNA methylase specificity domains"/>
    <property type="match status" value="1"/>
</dbReference>
<evidence type="ECO:0000256" key="6">
    <source>
        <dbReference type="ARBA" id="ARBA00022747"/>
    </source>
</evidence>
<keyword evidence="3 11" id="KW-0489">Methyltransferase</keyword>
<dbReference type="InterPro" id="IPR003356">
    <property type="entry name" value="DNA_methylase_A-5"/>
</dbReference>
<dbReference type="PANTHER" id="PTHR42933:SF3">
    <property type="entry name" value="TYPE I RESTRICTION ENZYME MJAVIII METHYLASE SUBUNIT"/>
    <property type="match status" value="1"/>
</dbReference>
<dbReference type="SUPFAM" id="SSF116734">
    <property type="entry name" value="DNA methylase specificity domain"/>
    <property type="match status" value="1"/>
</dbReference>
<evidence type="ECO:0000256" key="4">
    <source>
        <dbReference type="ARBA" id="ARBA00022679"/>
    </source>
</evidence>
<comment type="catalytic activity">
    <reaction evidence="8">
        <text>a 2'-deoxyadenosine in DNA + S-adenosyl-L-methionine = an N(6)-methyl-2'-deoxyadenosine in DNA + S-adenosyl-L-homocysteine + H(+)</text>
        <dbReference type="Rhea" id="RHEA:15197"/>
        <dbReference type="Rhea" id="RHEA-COMP:12418"/>
        <dbReference type="Rhea" id="RHEA-COMP:12419"/>
        <dbReference type="ChEBI" id="CHEBI:15378"/>
        <dbReference type="ChEBI" id="CHEBI:57856"/>
        <dbReference type="ChEBI" id="CHEBI:59789"/>
        <dbReference type="ChEBI" id="CHEBI:90615"/>
        <dbReference type="ChEBI" id="CHEBI:90616"/>
        <dbReference type="EC" id="2.1.1.72"/>
    </reaction>
</comment>
<evidence type="ECO:0000313" key="11">
    <source>
        <dbReference type="EMBL" id="PFK43190.1"/>
    </source>
</evidence>
<reference evidence="11 12" key="1">
    <citation type="submission" date="2017-09" db="EMBL/GenBank/DDBJ databases">
        <title>Large-scale bioinformatics analysis of Bacillus genomes uncovers conserved roles of natural products in bacterial physiology.</title>
        <authorList>
            <consortium name="Agbiome Team Llc"/>
            <person name="Bleich R.M."/>
            <person name="Grubbs K.J."/>
            <person name="Santa Maria K.C."/>
            <person name="Allen S.E."/>
            <person name="Farag S."/>
            <person name="Shank E.A."/>
            <person name="Bowers A."/>
        </authorList>
    </citation>
    <scope>NUCLEOTIDE SEQUENCE [LARGE SCALE GENOMIC DNA]</scope>
    <source>
        <strain evidence="11 12">AFS083043</strain>
    </source>
</reference>
<dbReference type="SUPFAM" id="SSF53335">
    <property type="entry name" value="S-adenosyl-L-methionine-dependent methyltransferases"/>
    <property type="match status" value="1"/>
</dbReference>
<evidence type="ECO:0000256" key="1">
    <source>
        <dbReference type="ARBA" id="ARBA00010923"/>
    </source>
</evidence>
<keyword evidence="7" id="KW-0238">DNA-binding</keyword>
<sequence>MKNIKSLARDIVSNVGEKLRGTLVFNEYKHVIARIVGIEFLLLNTGHGYNLPGNITWQSLINSPTNLSDRLNDFSVNVESFNTQLEAVFTSFDFSKIDNVTLYEVINIINKHSLSKEQFNDTDVTGEYIDAIFSELALREGKVGAEYFTPEGLNELMIRLLSPKNGTFHDGAAGIGQTAMKAFQYNKEISVYGQEIVLSIYGLLQINSMVHGVKKEKGHFALGDTLSDPKFINENGLMQFDYIAMNAPFGGTWEREKAERDIYGRFTRYGIPSKSHGDMAFVLHAVASLKENGKATMVVPHGVLFRGAADQEIREALIHEDLIEAVIALPSSLFLGTGIPVVILLLNKNKGEQKQGKVQFILAEDNYGSTRTQKYLRTEDINNIIYLYEEFQNNEVDSRIVNMNEIKEENYVLNPKVYFPQYELSTRIGTVMVNKNEYENSVEDKMKLGDIAKVFRGVNLPSKSAIKANEGKGHKVIQLKDVEGEKIQFNKLDRLPVQNIERYTVQSGDIIISSRGTALKIAVVPDNVEEAVLSNMFIGIRLLNKEEYNPHYIKAFLESPIGLYFLEAYQKGSVMRVVTAKDVEVIELPKKDIQEQKLLVKEINATEQEYKILLEKAERLYRDSYMNIYEKMGVGKAIGLIEG</sequence>
<dbReference type="RefSeq" id="WP_098490697.1">
    <property type="nucleotide sequence ID" value="NZ_NUWN01000035.1"/>
</dbReference>
<dbReference type="GO" id="GO:0008170">
    <property type="term" value="F:N-methyltransferase activity"/>
    <property type="evidence" value="ECO:0007669"/>
    <property type="project" value="InterPro"/>
</dbReference>
<accession>A0A2B0MNU9</accession>
<evidence type="ECO:0000256" key="7">
    <source>
        <dbReference type="ARBA" id="ARBA00023125"/>
    </source>
</evidence>
<feature type="domain" description="DNA methylase adenine-specific" evidence="10">
    <location>
        <begin position="121"/>
        <end position="421"/>
    </location>
</feature>
<dbReference type="GO" id="GO:0032259">
    <property type="term" value="P:methylation"/>
    <property type="evidence" value="ECO:0007669"/>
    <property type="project" value="UniProtKB-KW"/>
</dbReference>
<evidence type="ECO:0000256" key="3">
    <source>
        <dbReference type="ARBA" id="ARBA00022603"/>
    </source>
</evidence>
<dbReference type="PRINTS" id="PR00507">
    <property type="entry name" value="N12N6MTFRASE"/>
</dbReference>
<dbReference type="PANTHER" id="PTHR42933">
    <property type="entry name" value="SLR6095 PROTEIN"/>
    <property type="match status" value="1"/>
</dbReference>
<protein>
    <recommendedName>
        <fullName evidence="2">site-specific DNA-methyltransferase (adenine-specific)</fullName>
        <ecNumber evidence="2">2.1.1.72</ecNumber>
    </recommendedName>
</protein>
<dbReference type="Proteomes" id="UP000242656">
    <property type="component" value="Unassembled WGS sequence"/>
</dbReference>
<gene>
    <name evidence="11" type="ORF">COI93_10200</name>
</gene>
<keyword evidence="4 11" id="KW-0808">Transferase</keyword>
<feature type="domain" description="Type I restriction modification DNA specificity" evidence="9">
    <location>
        <begin position="445"/>
        <end position="601"/>
    </location>
</feature>
<name>A0A2B0MNU9_BACCE</name>